<dbReference type="InterPro" id="IPR016088">
    <property type="entry name" value="Chalcone_isomerase_3-sand"/>
</dbReference>
<dbReference type="GO" id="GO:0016872">
    <property type="term" value="F:intramolecular lyase activity"/>
    <property type="evidence" value="ECO:0007669"/>
    <property type="project" value="InterPro"/>
</dbReference>
<dbReference type="AlphaFoldDB" id="A0A090Q8Q1"/>
<sequence>MKKYIFILAAAFMTFTAQAQQTVEGVEVEGSLSKYGKELTLNGAGLREKVFIDLYVGGLYVTEKSDDGEALTSSDQSMAITLDIVSKLVTQDNMISSIEEGFENSCSSKEYKALSGKIEKFIALFNEEIVKGDEFVLFYIPGEGTKVSKNGKELGTIPGLDFKKGLFGIWLGDYPADEELKEGLLGL</sequence>
<organism evidence="1 2">
    <name type="scientific">Nonlabens tegetincola</name>
    <dbReference type="NCBI Taxonomy" id="323273"/>
    <lineage>
        <taxon>Bacteria</taxon>
        <taxon>Pseudomonadati</taxon>
        <taxon>Bacteroidota</taxon>
        <taxon>Flavobacteriia</taxon>
        <taxon>Flavobacteriales</taxon>
        <taxon>Flavobacteriaceae</taxon>
        <taxon>Nonlabens</taxon>
    </lineage>
</organism>
<accession>A0A090Q8Q1</accession>
<evidence type="ECO:0000313" key="2">
    <source>
        <dbReference type="Proteomes" id="UP000029221"/>
    </source>
</evidence>
<dbReference type="RefSeq" id="WP_042280200.1">
    <property type="nucleotide sequence ID" value="NZ_BBML01000009.1"/>
</dbReference>
<dbReference type="STRING" id="319236.BST91_05135"/>
<gene>
    <name evidence="1" type="ORF">JCM19294_776</name>
</gene>
<dbReference type="InterPro" id="IPR016087">
    <property type="entry name" value="Chalcone_isomerase"/>
</dbReference>
<dbReference type="EMBL" id="BBML01000009">
    <property type="protein sequence ID" value="GAK98143.1"/>
    <property type="molecule type" value="Genomic_DNA"/>
</dbReference>
<protein>
    <submittedName>
        <fullName evidence="1">Uncharacterized protein</fullName>
    </submittedName>
</protein>
<dbReference type="eggNOG" id="COG0810">
    <property type="taxonomic scope" value="Bacteria"/>
</dbReference>
<dbReference type="Proteomes" id="UP000029221">
    <property type="component" value="Unassembled WGS sequence"/>
</dbReference>
<name>A0A090Q8Q1_9FLAO</name>
<dbReference type="SUPFAM" id="SSF54626">
    <property type="entry name" value="Chalcone isomerase"/>
    <property type="match status" value="1"/>
</dbReference>
<dbReference type="Gene3D" id="3.50.70.10">
    <property type="match status" value="1"/>
</dbReference>
<dbReference type="InterPro" id="IPR036298">
    <property type="entry name" value="Chalcone_isomerase_sf"/>
</dbReference>
<dbReference type="Pfam" id="PF16036">
    <property type="entry name" value="Chalcone_3"/>
    <property type="match status" value="1"/>
</dbReference>
<proteinExistence type="predicted"/>
<evidence type="ECO:0000313" key="1">
    <source>
        <dbReference type="EMBL" id="GAK98143.1"/>
    </source>
</evidence>
<comment type="caution">
    <text evidence="1">The sequence shown here is derived from an EMBL/GenBank/DDBJ whole genome shotgun (WGS) entry which is preliminary data.</text>
</comment>
<keyword evidence="2" id="KW-1185">Reference proteome</keyword>
<reference evidence="1" key="1">
    <citation type="journal article" date="2014" name="Genome Announc.">
        <title>Draft Genome Sequences of Marine Flavobacterium Nonlabens Strains NR17, NR24, NR27, NR32, NR33, and Ara13.</title>
        <authorList>
            <person name="Nakanishi M."/>
            <person name="Meirelles P."/>
            <person name="Suzuki R."/>
            <person name="Takatani N."/>
            <person name="Mino S."/>
            <person name="Suda W."/>
            <person name="Oshima K."/>
            <person name="Hattori M."/>
            <person name="Ohkuma M."/>
            <person name="Hosokawa M."/>
            <person name="Miyashita K."/>
            <person name="Thompson F.L."/>
            <person name="Niwa A."/>
            <person name="Sawabe T."/>
            <person name="Sawabe T."/>
        </authorList>
    </citation>
    <scope>NUCLEOTIDE SEQUENCE [LARGE SCALE GENOMIC DNA]</scope>
    <source>
        <strain evidence="1">JCM 19294</strain>
    </source>
</reference>